<name>A0A1H8CV06_9BACL</name>
<dbReference type="STRING" id="1173111.SAMN05444955_104136"/>
<accession>A0A1H8CV06</accession>
<evidence type="ECO:0000313" key="3">
    <source>
        <dbReference type="Proteomes" id="UP000199695"/>
    </source>
</evidence>
<evidence type="ECO:0000256" key="1">
    <source>
        <dbReference type="SAM" id="Phobius"/>
    </source>
</evidence>
<organism evidence="2 3">
    <name type="scientific">Lihuaxuella thermophila</name>
    <dbReference type="NCBI Taxonomy" id="1173111"/>
    <lineage>
        <taxon>Bacteria</taxon>
        <taxon>Bacillati</taxon>
        <taxon>Bacillota</taxon>
        <taxon>Bacilli</taxon>
        <taxon>Bacillales</taxon>
        <taxon>Thermoactinomycetaceae</taxon>
        <taxon>Lihuaxuella</taxon>
    </lineage>
</organism>
<dbReference type="EMBL" id="FOCQ01000004">
    <property type="protein sequence ID" value="SEM98953.1"/>
    <property type="molecule type" value="Genomic_DNA"/>
</dbReference>
<evidence type="ECO:0008006" key="4">
    <source>
        <dbReference type="Google" id="ProtNLM"/>
    </source>
</evidence>
<dbReference type="RefSeq" id="WP_089966286.1">
    <property type="nucleotide sequence ID" value="NZ_FOCQ01000004.1"/>
</dbReference>
<evidence type="ECO:0000313" key="2">
    <source>
        <dbReference type="EMBL" id="SEM98953.1"/>
    </source>
</evidence>
<keyword evidence="1" id="KW-0472">Membrane</keyword>
<protein>
    <recommendedName>
        <fullName evidence="4">Phage holin</fullName>
    </recommendedName>
</protein>
<sequence length="113" mass="11760">MYIFRHLVRFFSAFVGIVLVDTVVPGFSANSIGNAALVSLIIAGTGGLTELFLGRDISPFARGIIGILASASALPSASLLLPAFEVPLLGLVLVSLLVGMIDIFVPVGARFTE</sequence>
<gene>
    <name evidence="2" type="ORF">SAMN05444955_104136</name>
</gene>
<dbReference type="Proteomes" id="UP000199695">
    <property type="component" value="Unassembled WGS sequence"/>
</dbReference>
<feature type="transmembrane region" description="Helical" evidence="1">
    <location>
        <begin position="7"/>
        <end position="29"/>
    </location>
</feature>
<keyword evidence="1" id="KW-0812">Transmembrane</keyword>
<dbReference type="AlphaFoldDB" id="A0A1H8CV06"/>
<keyword evidence="3" id="KW-1185">Reference proteome</keyword>
<dbReference type="OrthoDB" id="1701386at2"/>
<reference evidence="2 3" key="1">
    <citation type="submission" date="2016-10" db="EMBL/GenBank/DDBJ databases">
        <authorList>
            <person name="de Groot N.N."/>
        </authorList>
    </citation>
    <scope>NUCLEOTIDE SEQUENCE [LARGE SCALE GENOMIC DNA]</scope>
    <source>
        <strain evidence="2 3">DSM 46701</strain>
    </source>
</reference>
<feature type="transmembrane region" description="Helical" evidence="1">
    <location>
        <begin position="60"/>
        <end position="81"/>
    </location>
</feature>
<keyword evidence="1" id="KW-1133">Transmembrane helix</keyword>
<proteinExistence type="predicted"/>
<feature type="transmembrane region" description="Helical" evidence="1">
    <location>
        <begin position="35"/>
        <end position="53"/>
    </location>
</feature>
<feature type="transmembrane region" description="Helical" evidence="1">
    <location>
        <begin position="87"/>
        <end position="109"/>
    </location>
</feature>